<dbReference type="RefSeq" id="WP_211867865.1">
    <property type="nucleotide sequence ID" value="NZ_JAAEDI010000007.1"/>
</dbReference>
<evidence type="ECO:0000259" key="6">
    <source>
        <dbReference type="PROSITE" id="PS50928"/>
    </source>
</evidence>
<feature type="transmembrane region" description="Helical" evidence="5">
    <location>
        <begin position="275"/>
        <end position="298"/>
    </location>
</feature>
<dbReference type="InterPro" id="IPR035906">
    <property type="entry name" value="MetI-like_sf"/>
</dbReference>
<feature type="domain" description="ABC transmembrane type-1" evidence="6">
    <location>
        <begin position="84"/>
        <end position="296"/>
    </location>
</feature>
<feature type="transmembrane region" description="Helical" evidence="5">
    <location>
        <begin position="122"/>
        <end position="142"/>
    </location>
</feature>
<dbReference type="SUPFAM" id="SSF161098">
    <property type="entry name" value="MetI-like"/>
    <property type="match status" value="1"/>
</dbReference>
<accession>A0ABS5EF99</accession>
<reference evidence="8" key="1">
    <citation type="journal article" date="2021" name="Syst. Appl. Microbiol.">
        <title>Roseomonas hellenica sp. nov., isolated from roots of wild-growing Alkanna tinctoria.</title>
        <authorList>
            <person name="Rat A."/>
            <person name="Naranjo H.D."/>
            <person name="Lebbe L."/>
            <person name="Cnockaert M."/>
            <person name="Krigas N."/>
            <person name="Grigoriadou K."/>
            <person name="Maloupa E."/>
            <person name="Willems A."/>
        </authorList>
    </citation>
    <scope>NUCLEOTIDE SEQUENCE [LARGE SCALE GENOMIC DNA]</scope>
    <source>
        <strain evidence="8">LMG 31159</strain>
    </source>
</reference>
<feature type="transmembrane region" description="Helical" evidence="5">
    <location>
        <begin position="27"/>
        <end position="48"/>
    </location>
</feature>
<evidence type="ECO:0000256" key="2">
    <source>
        <dbReference type="ARBA" id="ARBA00022692"/>
    </source>
</evidence>
<keyword evidence="2 5" id="KW-0812">Transmembrane</keyword>
<evidence type="ECO:0000256" key="1">
    <source>
        <dbReference type="ARBA" id="ARBA00004651"/>
    </source>
</evidence>
<dbReference type="Pfam" id="PF00528">
    <property type="entry name" value="BPD_transp_1"/>
    <property type="match status" value="1"/>
</dbReference>
<dbReference type="Gene3D" id="1.10.3720.10">
    <property type="entry name" value="MetI-like"/>
    <property type="match status" value="1"/>
</dbReference>
<proteinExistence type="inferred from homology"/>
<dbReference type="EMBL" id="JAAEDI010000007">
    <property type="protein sequence ID" value="MBR0649699.1"/>
    <property type="molecule type" value="Genomic_DNA"/>
</dbReference>
<protein>
    <submittedName>
        <fullName evidence="7">Sugar ABC transporter permease</fullName>
    </submittedName>
</protein>
<keyword evidence="3 5" id="KW-1133">Transmembrane helix</keyword>
<keyword evidence="8" id="KW-1185">Reference proteome</keyword>
<evidence type="ECO:0000313" key="8">
    <source>
        <dbReference type="Proteomes" id="UP000698752"/>
    </source>
</evidence>
<sequence>MAGSAATLDGTAAGARPRRRQNYARRYWWFVVPCGAVVLGTIIFPWVFTVYMSMHDFKLGGAREWVGSANYVKLVSDERFLLSIMRTLYFTGLSVVIPMVLGLLAALAFARKFPLRGLARTIFILPMMATPVAVALVWTMMFHPQLGVLNWLLQQVGLPPSMWVYSPETVIPTLVMVEVWHWTPLVMLILLGGLASLPIDPYEAAKIDGATPWQAFWHITLPLLAPFLVVALIIRTIDALKAFDTIYVITQGGPGTASETINIFLYLQAFAYYNLGYASAVVVVFFAIIILLAMVLLWTRARVKDA</sequence>
<feature type="transmembrane region" description="Helical" evidence="5">
    <location>
        <begin position="215"/>
        <end position="234"/>
    </location>
</feature>
<dbReference type="PROSITE" id="PS50928">
    <property type="entry name" value="ABC_TM1"/>
    <property type="match status" value="1"/>
</dbReference>
<dbReference type="Proteomes" id="UP000698752">
    <property type="component" value="Unassembled WGS sequence"/>
</dbReference>
<feature type="transmembrane region" description="Helical" evidence="5">
    <location>
        <begin position="88"/>
        <end position="110"/>
    </location>
</feature>
<comment type="subcellular location">
    <subcellularLocation>
        <location evidence="1 5">Cell membrane</location>
        <topology evidence="1 5">Multi-pass membrane protein</topology>
    </subcellularLocation>
</comment>
<evidence type="ECO:0000256" key="5">
    <source>
        <dbReference type="RuleBase" id="RU363032"/>
    </source>
</evidence>
<evidence type="ECO:0000256" key="3">
    <source>
        <dbReference type="ARBA" id="ARBA00022989"/>
    </source>
</evidence>
<gene>
    <name evidence="7" type="ORF">GXW78_08500</name>
</gene>
<feature type="transmembrane region" description="Helical" evidence="5">
    <location>
        <begin position="170"/>
        <end position="194"/>
    </location>
</feature>
<evidence type="ECO:0000256" key="4">
    <source>
        <dbReference type="ARBA" id="ARBA00023136"/>
    </source>
</evidence>
<evidence type="ECO:0000313" key="7">
    <source>
        <dbReference type="EMBL" id="MBR0649699.1"/>
    </source>
</evidence>
<dbReference type="PANTHER" id="PTHR43759:SF1">
    <property type="entry name" value="GLUCOSE IMPORT SYSTEM PERMEASE PROTEIN GLCT"/>
    <property type="match status" value="1"/>
</dbReference>
<dbReference type="InterPro" id="IPR000515">
    <property type="entry name" value="MetI-like"/>
</dbReference>
<name>A0ABS5EF99_9PROT</name>
<keyword evidence="4 5" id="KW-0472">Membrane</keyword>
<dbReference type="CDD" id="cd06261">
    <property type="entry name" value="TM_PBP2"/>
    <property type="match status" value="1"/>
</dbReference>
<organism evidence="7 8">
    <name type="scientific">Neoroseomonas terrae</name>
    <dbReference type="NCBI Taxonomy" id="424799"/>
    <lineage>
        <taxon>Bacteria</taxon>
        <taxon>Pseudomonadati</taxon>
        <taxon>Pseudomonadota</taxon>
        <taxon>Alphaproteobacteria</taxon>
        <taxon>Acetobacterales</taxon>
        <taxon>Acetobacteraceae</taxon>
        <taxon>Neoroseomonas</taxon>
    </lineage>
</organism>
<comment type="caution">
    <text evidence="7">The sequence shown here is derived from an EMBL/GenBank/DDBJ whole genome shotgun (WGS) entry which is preliminary data.</text>
</comment>
<dbReference type="PANTHER" id="PTHR43759">
    <property type="entry name" value="TREHALOSE TRANSPORT SYSTEM PERMEASE PROTEIN SUGA"/>
    <property type="match status" value="1"/>
</dbReference>
<dbReference type="InterPro" id="IPR052730">
    <property type="entry name" value="Sugar_ABC_transporter"/>
</dbReference>
<keyword evidence="5" id="KW-0813">Transport</keyword>
<comment type="similarity">
    <text evidence="5">Belongs to the binding-protein-dependent transport system permease family.</text>
</comment>